<protein>
    <recommendedName>
        <fullName evidence="8">Endoribonuclease YbeY</fullName>
        <ecNumber evidence="8">3.1.-.-</ecNumber>
    </recommendedName>
</protein>
<keyword evidence="4 8" id="KW-0479">Metal-binding</keyword>
<feature type="binding site" evidence="8">
    <location>
        <position position="184"/>
    </location>
    <ligand>
        <name>Zn(2+)</name>
        <dbReference type="ChEBI" id="CHEBI:29105"/>
        <note>catalytic</note>
    </ligand>
</feature>
<evidence type="ECO:0000256" key="6">
    <source>
        <dbReference type="ARBA" id="ARBA00022801"/>
    </source>
</evidence>
<evidence type="ECO:0000313" key="10">
    <source>
        <dbReference type="EMBL" id="MBD7948382.1"/>
    </source>
</evidence>
<evidence type="ECO:0000256" key="8">
    <source>
        <dbReference type="HAMAP-Rule" id="MF_00009"/>
    </source>
</evidence>
<keyword evidence="7 8" id="KW-0862">Zinc</keyword>
<evidence type="ECO:0000256" key="3">
    <source>
        <dbReference type="ARBA" id="ARBA00022722"/>
    </source>
</evidence>
<reference evidence="10 11" key="1">
    <citation type="submission" date="2020-08" db="EMBL/GenBank/DDBJ databases">
        <title>A Genomic Blueprint of the Chicken Gut Microbiome.</title>
        <authorList>
            <person name="Gilroy R."/>
            <person name="Ravi A."/>
            <person name="Getino M."/>
            <person name="Pursley I."/>
            <person name="Horton D.L."/>
            <person name="Alikhan N.-F."/>
            <person name="Baker D."/>
            <person name="Gharbi K."/>
            <person name="Hall N."/>
            <person name="Watson M."/>
            <person name="Adriaenssens E.M."/>
            <person name="Foster-Nyarko E."/>
            <person name="Jarju S."/>
            <person name="Secka A."/>
            <person name="Antonio M."/>
            <person name="Oren A."/>
            <person name="Chaudhuri R."/>
            <person name="La Ragione R.M."/>
            <person name="Hildebrand F."/>
            <person name="Pallen M.J."/>
        </authorList>
    </citation>
    <scope>NUCLEOTIDE SEQUENCE [LARGE SCALE GENOMIC DNA]</scope>
    <source>
        <strain evidence="10 11">Sa4CVA2</strain>
    </source>
</reference>
<keyword evidence="5 8" id="KW-0255">Endonuclease</keyword>
<dbReference type="InterPro" id="IPR002036">
    <property type="entry name" value="YbeY"/>
</dbReference>
<evidence type="ECO:0000256" key="4">
    <source>
        <dbReference type="ARBA" id="ARBA00022723"/>
    </source>
</evidence>
<dbReference type="PANTHER" id="PTHR46986">
    <property type="entry name" value="ENDORIBONUCLEASE YBEY, CHLOROPLASTIC"/>
    <property type="match status" value="1"/>
</dbReference>
<name>A0ABR8RLL4_9GAMM</name>
<dbReference type="SUPFAM" id="SSF55486">
    <property type="entry name" value="Metalloproteases ('zincins'), catalytic domain"/>
    <property type="match status" value="1"/>
</dbReference>
<dbReference type="EMBL" id="JACSQR010000033">
    <property type="protein sequence ID" value="MBD7948382.1"/>
    <property type="molecule type" value="Genomic_DNA"/>
</dbReference>
<feature type="binding site" evidence="8">
    <location>
        <position position="190"/>
    </location>
    <ligand>
        <name>Zn(2+)</name>
        <dbReference type="ChEBI" id="CHEBI:29105"/>
        <note>catalytic</note>
    </ligand>
</feature>
<evidence type="ECO:0000256" key="5">
    <source>
        <dbReference type="ARBA" id="ARBA00022759"/>
    </source>
</evidence>
<keyword evidence="6 8" id="KW-0378">Hydrolase</keyword>
<comment type="subcellular location">
    <subcellularLocation>
        <location evidence="8">Cytoplasm</location>
    </subcellularLocation>
</comment>
<keyword evidence="2 8" id="KW-0690">Ribosome biogenesis</keyword>
<keyword evidence="8" id="KW-0963">Cytoplasm</keyword>
<dbReference type="Pfam" id="PF02130">
    <property type="entry name" value="YbeY"/>
    <property type="match status" value="1"/>
</dbReference>
<dbReference type="PANTHER" id="PTHR46986:SF1">
    <property type="entry name" value="ENDORIBONUCLEASE YBEY, CHLOROPLASTIC"/>
    <property type="match status" value="1"/>
</dbReference>
<dbReference type="Proteomes" id="UP000606724">
    <property type="component" value="Unassembled WGS sequence"/>
</dbReference>
<evidence type="ECO:0000256" key="2">
    <source>
        <dbReference type="ARBA" id="ARBA00022517"/>
    </source>
</evidence>
<dbReference type="Gene3D" id="3.40.390.30">
    <property type="entry name" value="Metalloproteases ('zincins'), catalytic domain"/>
    <property type="match status" value="1"/>
</dbReference>
<dbReference type="NCBIfam" id="TIGR00043">
    <property type="entry name" value="rRNA maturation RNase YbeY"/>
    <property type="match status" value="1"/>
</dbReference>
<dbReference type="InterPro" id="IPR020549">
    <property type="entry name" value="YbeY_CS"/>
</dbReference>
<keyword evidence="11" id="KW-1185">Reference proteome</keyword>
<comment type="cofactor">
    <cofactor evidence="8">
        <name>Zn(2+)</name>
        <dbReference type="ChEBI" id="CHEBI:29105"/>
    </cofactor>
    <text evidence="8">Binds 1 zinc ion.</text>
</comment>
<evidence type="ECO:0000313" key="11">
    <source>
        <dbReference type="Proteomes" id="UP000606724"/>
    </source>
</evidence>
<evidence type="ECO:0000256" key="1">
    <source>
        <dbReference type="ARBA" id="ARBA00010875"/>
    </source>
</evidence>
<accession>A0ABR8RLL4</accession>
<organism evidence="10 11">
    <name type="scientific">Psychrobacter communis</name>
    <dbReference type="NCBI Taxonomy" id="2762238"/>
    <lineage>
        <taxon>Bacteria</taxon>
        <taxon>Pseudomonadati</taxon>
        <taxon>Pseudomonadota</taxon>
        <taxon>Gammaproteobacteria</taxon>
        <taxon>Moraxellales</taxon>
        <taxon>Moraxellaceae</taxon>
        <taxon>Psychrobacter</taxon>
    </lineage>
</organism>
<keyword evidence="8" id="KW-0698">rRNA processing</keyword>
<evidence type="ECO:0000256" key="9">
    <source>
        <dbReference type="SAM" id="MobiDB-lite"/>
    </source>
</evidence>
<feature type="region of interest" description="Disordered" evidence="9">
    <location>
        <begin position="1"/>
        <end position="21"/>
    </location>
</feature>
<dbReference type="HAMAP" id="MF_00009">
    <property type="entry name" value="Endoribonucl_YbeY"/>
    <property type="match status" value="1"/>
</dbReference>
<gene>
    <name evidence="8 10" type="primary">ybeY</name>
    <name evidence="10" type="ORF">H9653_10230</name>
</gene>
<comment type="caution">
    <text evidence="10">The sequence shown here is derived from an EMBL/GenBank/DDBJ whole genome shotgun (WGS) entry which is preliminary data.</text>
</comment>
<dbReference type="RefSeq" id="WP_191692292.1">
    <property type="nucleotide sequence ID" value="NZ_JACSQR010000033.1"/>
</dbReference>
<comment type="similarity">
    <text evidence="1 8">Belongs to the endoribonuclease YbeY family.</text>
</comment>
<dbReference type="InterPro" id="IPR023091">
    <property type="entry name" value="MetalPrtase_cat_dom_sf_prd"/>
</dbReference>
<dbReference type="PROSITE" id="PS01306">
    <property type="entry name" value="UPF0054"/>
    <property type="match status" value="1"/>
</dbReference>
<feature type="binding site" evidence="8">
    <location>
        <position position="180"/>
    </location>
    <ligand>
        <name>Zn(2+)</name>
        <dbReference type="ChEBI" id="CHEBI:29105"/>
        <note>catalytic</note>
    </ligand>
</feature>
<comment type="function">
    <text evidence="8">Single strand-specific metallo-endoribonuclease involved in late-stage 70S ribosome quality control and in maturation of the 3' terminus of the 16S rRNA.</text>
</comment>
<evidence type="ECO:0000256" key="7">
    <source>
        <dbReference type="ARBA" id="ARBA00022833"/>
    </source>
</evidence>
<proteinExistence type="inferred from homology"/>
<dbReference type="EC" id="3.1.-.-" evidence="8"/>
<keyword evidence="3 8" id="KW-0540">Nuclease</keyword>
<sequence length="218" mass="24456">MSPAEQNDTDNHLDENINSRFNNNENDEKLAAFNNDENLAVLDISAADSIDDEILESFYNREKLLKVMMATLDYIDERINHGLILPYFADIDTEIWQEKTKALDIYITDALEGQELNLEARGKDYATNILSYPSDLPAAIIGLMPTLPLGELVICHAVVVREATEQKKTVAQHISHLLIHGILHLLGFDHELGQAEQDEMESFEIAILAGLGLPNPYL</sequence>